<comment type="caution">
    <text evidence="2">The sequence shown here is derived from an EMBL/GenBank/DDBJ whole genome shotgun (WGS) entry which is preliminary data.</text>
</comment>
<dbReference type="EMBL" id="JAHRIP010057432">
    <property type="protein sequence ID" value="MEQ2303238.1"/>
    <property type="molecule type" value="Genomic_DNA"/>
</dbReference>
<feature type="compositionally biased region" description="Polar residues" evidence="1">
    <location>
        <begin position="138"/>
        <end position="152"/>
    </location>
</feature>
<evidence type="ECO:0000313" key="2">
    <source>
        <dbReference type="EMBL" id="MEQ2303238.1"/>
    </source>
</evidence>
<name>A0ABV0ZAJ6_9TELE</name>
<protein>
    <recommendedName>
        <fullName evidence="4">Secreted protein</fullName>
    </recommendedName>
</protein>
<accession>A0ABV0ZAJ6</accession>
<reference evidence="2 3" key="1">
    <citation type="submission" date="2021-06" db="EMBL/GenBank/DDBJ databases">
        <authorList>
            <person name="Palmer J.M."/>
        </authorList>
    </citation>
    <scope>NUCLEOTIDE SEQUENCE [LARGE SCALE GENOMIC DNA]</scope>
    <source>
        <strain evidence="2 3">AS_MEX2019</strain>
        <tissue evidence="2">Muscle</tissue>
    </source>
</reference>
<gene>
    <name evidence="2" type="ORF">AMECASPLE_014686</name>
</gene>
<proteinExistence type="predicted"/>
<keyword evidence="3" id="KW-1185">Reference proteome</keyword>
<evidence type="ECO:0008006" key="4">
    <source>
        <dbReference type="Google" id="ProtNLM"/>
    </source>
</evidence>
<sequence length="164" mass="18122">MWLTLLYSCTGGAALLYALYRWVIPAVVQYHAGLVLIWHDVIVEGLLNTLTQTTRPQVCLSQAQIAYYTCSVASQTQKQCVHIRSLTTTLNTPNYLVYVFIPSPNHMAVIVSQSFSTAYSTVGRGGAGAYLQQSMGERQGTPWTGRQSIAGQHTNNHTHTHSYT</sequence>
<dbReference type="Proteomes" id="UP001469553">
    <property type="component" value="Unassembled WGS sequence"/>
</dbReference>
<evidence type="ECO:0000256" key="1">
    <source>
        <dbReference type="SAM" id="MobiDB-lite"/>
    </source>
</evidence>
<organism evidence="2 3">
    <name type="scientific">Ameca splendens</name>
    <dbReference type="NCBI Taxonomy" id="208324"/>
    <lineage>
        <taxon>Eukaryota</taxon>
        <taxon>Metazoa</taxon>
        <taxon>Chordata</taxon>
        <taxon>Craniata</taxon>
        <taxon>Vertebrata</taxon>
        <taxon>Euteleostomi</taxon>
        <taxon>Actinopterygii</taxon>
        <taxon>Neopterygii</taxon>
        <taxon>Teleostei</taxon>
        <taxon>Neoteleostei</taxon>
        <taxon>Acanthomorphata</taxon>
        <taxon>Ovalentaria</taxon>
        <taxon>Atherinomorphae</taxon>
        <taxon>Cyprinodontiformes</taxon>
        <taxon>Goodeidae</taxon>
        <taxon>Ameca</taxon>
    </lineage>
</organism>
<feature type="region of interest" description="Disordered" evidence="1">
    <location>
        <begin position="138"/>
        <end position="164"/>
    </location>
</feature>
<evidence type="ECO:0000313" key="3">
    <source>
        <dbReference type="Proteomes" id="UP001469553"/>
    </source>
</evidence>